<dbReference type="SUPFAM" id="SSF102829">
    <property type="entry name" value="Cell division protein ZapA-like"/>
    <property type="match status" value="1"/>
</dbReference>
<dbReference type="InterPro" id="IPR036192">
    <property type="entry name" value="Cell_div_ZapA-like_sf"/>
</dbReference>
<dbReference type="Pfam" id="PF05164">
    <property type="entry name" value="ZapA"/>
    <property type="match status" value="1"/>
</dbReference>
<proteinExistence type="predicted"/>
<keyword evidence="1" id="KW-0131">Cell cycle</keyword>
<dbReference type="AlphaFoldDB" id="A0A858R7I6"/>
<name>A0A858R7I6_9PROT</name>
<dbReference type="Proteomes" id="UP000501891">
    <property type="component" value="Chromosome"/>
</dbReference>
<dbReference type="InterPro" id="IPR007838">
    <property type="entry name" value="Cell_div_ZapA-like"/>
</dbReference>
<organism evidence="1 2">
    <name type="scientific">Aerophototrophica crusticola</name>
    <dbReference type="NCBI Taxonomy" id="1709002"/>
    <lineage>
        <taxon>Bacteria</taxon>
        <taxon>Pseudomonadati</taxon>
        <taxon>Pseudomonadota</taxon>
        <taxon>Alphaproteobacteria</taxon>
        <taxon>Rhodospirillales</taxon>
        <taxon>Rhodospirillaceae</taxon>
        <taxon>Aerophototrophica</taxon>
    </lineage>
</organism>
<protein>
    <submittedName>
        <fullName evidence="1">Cell division protein ZapA</fullName>
    </submittedName>
</protein>
<evidence type="ECO:0000313" key="2">
    <source>
        <dbReference type="Proteomes" id="UP000501891"/>
    </source>
</evidence>
<keyword evidence="1" id="KW-0132">Cell division</keyword>
<dbReference type="InterPro" id="IPR042233">
    <property type="entry name" value="Cell_div_ZapA_N"/>
</dbReference>
<keyword evidence="2" id="KW-1185">Reference proteome</keyword>
<accession>A0A858R7I6</accession>
<dbReference type="KEGG" id="acru:HHL28_09790"/>
<sequence>MARVEVVVNGRGYMVACEDGQEGRIRELAGVVDETLREIAGDRPSGSEPQLLLVTSLVLADRLQELQAEVQALRGARLGLAPAAPIQVPARGAAEDEAVVSAVDTLAKRIEDIAARLDRA</sequence>
<gene>
    <name evidence="1" type="primary">zapA</name>
    <name evidence="1" type="ORF">HHL28_09790</name>
</gene>
<reference evidence="1" key="1">
    <citation type="submission" date="2020-04" db="EMBL/GenBank/DDBJ databases">
        <title>A desert anoxygenic phototrophic bacterium fixes CO2 using RubisCO under aerobic conditions.</title>
        <authorList>
            <person name="Tang K."/>
        </authorList>
    </citation>
    <scope>NUCLEOTIDE SEQUENCE [LARGE SCALE GENOMIC DNA]</scope>
    <source>
        <strain evidence="1">MIMtkB3</strain>
    </source>
</reference>
<dbReference type="GO" id="GO:0051301">
    <property type="term" value="P:cell division"/>
    <property type="evidence" value="ECO:0007669"/>
    <property type="project" value="UniProtKB-KW"/>
</dbReference>
<evidence type="ECO:0000313" key="1">
    <source>
        <dbReference type="EMBL" id="QJE73347.1"/>
    </source>
</evidence>
<dbReference type="Gene3D" id="3.30.160.880">
    <property type="entry name" value="Cell division protein ZapA protomer, N-terminal domain"/>
    <property type="match status" value="1"/>
</dbReference>
<dbReference type="EMBL" id="CP051775">
    <property type="protein sequence ID" value="QJE73347.1"/>
    <property type="molecule type" value="Genomic_DNA"/>
</dbReference>